<name>A0A1Y2BBW5_9TREE</name>
<dbReference type="PANTHER" id="PTHR43713">
    <property type="entry name" value="GLUTAMATE-1-SEMIALDEHYDE 2,1-AMINOMUTASE"/>
    <property type="match status" value="1"/>
</dbReference>
<sequence>MSIQKYRLKPRPGALEAIKEAYSAKNPESKAAFDEAVTVLPGGGTRKTLYVDPFPLFITGGKGQHVTDVDGHEYWDLAGDFVSGLYGKTNPILRSAIMEALDSGIQLGMHTKKEAEFATLIRDRLPSMELIRFTNSGTEANLQAICASMHYTGRSKVAVFSNSYHGGVVADFYPGGARANEPGSLTLKVPFDYLICPYNDLEKTRELVNDLKDDVACIIVEPMQGAGGCIPGTPEFLRGLRELSKAIGAVLIFDEIQTARLAYNGLQGVYEIKPDMTTIGKYFGGGLAFGAYGGRKEIMSMFDTRKAVHVKVGGTFNNSIMTVSAGIAALRYVMTRPALEKVNTLGDMMRAEIMALFAKLGAPFEMTGVGAINEIHCLLPGPEGLSGQHLLFFGLLDKGIAIAQRGLCALTLLAEEGDIHRLTRAIQEVLEGDLFCSI</sequence>
<dbReference type="Pfam" id="PF00202">
    <property type="entry name" value="Aminotran_3"/>
    <property type="match status" value="1"/>
</dbReference>
<dbReference type="STRING" id="71784.A0A1Y2BBW5"/>
<proteinExistence type="inferred from homology"/>
<accession>A0A1Y2BBW5</accession>
<evidence type="ECO:0000256" key="1">
    <source>
        <dbReference type="ARBA" id="ARBA00001933"/>
    </source>
</evidence>
<dbReference type="SUPFAM" id="SSF53383">
    <property type="entry name" value="PLP-dependent transferases"/>
    <property type="match status" value="1"/>
</dbReference>
<keyword evidence="4" id="KW-0808">Transferase</keyword>
<comment type="cofactor">
    <cofactor evidence="1">
        <name>pyridoxal 5'-phosphate</name>
        <dbReference type="ChEBI" id="CHEBI:597326"/>
    </cofactor>
</comment>
<dbReference type="FunCoup" id="A0A1Y2BBW5">
    <property type="interactions" value="98"/>
</dbReference>
<comment type="similarity">
    <text evidence="3">Belongs to the class-III pyridoxal-phosphate-dependent aminotransferase family.</text>
</comment>
<gene>
    <name evidence="4" type="ORF">BCR39DRAFT_493409</name>
</gene>
<dbReference type="InterPro" id="IPR005814">
    <property type="entry name" value="Aminotrans_3"/>
</dbReference>
<protein>
    <submittedName>
        <fullName evidence="4">Pyridoxal phosphate-dependent transferase</fullName>
    </submittedName>
</protein>
<reference evidence="4 5" key="1">
    <citation type="submission" date="2016-07" db="EMBL/GenBank/DDBJ databases">
        <title>Pervasive Adenine N6-methylation of Active Genes in Fungi.</title>
        <authorList>
            <consortium name="DOE Joint Genome Institute"/>
            <person name="Mondo S.J."/>
            <person name="Dannebaum R.O."/>
            <person name="Kuo R.C."/>
            <person name="Labutti K."/>
            <person name="Haridas S."/>
            <person name="Kuo A."/>
            <person name="Salamov A."/>
            <person name="Ahrendt S.R."/>
            <person name="Lipzen A."/>
            <person name="Sullivan W."/>
            <person name="Andreopoulos W.B."/>
            <person name="Clum A."/>
            <person name="Lindquist E."/>
            <person name="Daum C."/>
            <person name="Ramamoorthy G.K."/>
            <person name="Gryganskyi A."/>
            <person name="Culley D."/>
            <person name="Magnuson J.K."/>
            <person name="James T.Y."/>
            <person name="O'Malley M.A."/>
            <person name="Stajich J.E."/>
            <person name="Spatafora J.W."/>
            <person name="Visel A."/>
            <person name="Grigoriev I.V."/>
        </authorList>
    </citation>
    <scope>NUCLEOTIDE SEQUENCE [LARGE SCALE GENOMIC DNA]</scope>
    <source>
        <strain evidence="4 5">68-887.2</strain>
    </source>
</reference>
<keyword evidence="5" id="KW-1185">Reference proteome</keyword>
<dbReference type="AlphaFoldDB" id="A0A1Y2BBW5"/>
<evidence type="ECO:0000313" key="5">
    <source>
        <dbReference type="Proteomes" id="UP000193986"/>
    </source>
</evidence>
<dbReference type="GO" id="GO:0008483">
    <property type="term" value="F:transaminase activity"/>
    <property type="evidence" value="ECO:0007669"/>
    <property type="project" value="InterPro"/>
</dbReference>
<dbReference type="InterPro" id="IPR015424">
    <property type="entry name" value="PyrdxlP-dep_Trfase"/>
</dbReference>
<dbReference type="InterPro" id="IPR015422">
    <property type="entry name" value="PyrdxlP-dep_Trfase_small"/>
</dbReference>
<comment type="caution">
    <text evidence="4">The sequence shown here is derived from an EMBL/GenBank/DDBJ whole genome shotgun (WGS) entry which is preliminary data.</text>
</comment>
<organism evidence="4 5">
    <name type="scientific">Naematelia encephala</name>
    <dbReference type="NCBI Taxonomy" id="71784"/>
    <lineage>
        <taxon>Eukaryota</taxon>
        <taxon>Fungi</taxon>
        <taxon>Dikarya</taxon>
        <taxon>Basidiomycota</taxon>
        <taxon>Agaricomycotina</taxon>
        <taxon>Tremellomycetes</taxon>
        <taxon>Tremellales</taxon>
        <taxon>Naemateliaceae</taxon>
        <taxon>Naematelia</taxon>
    </lineage>
</organism>
<dbReference type="EMBL" id="MCFC01000012">
    <property type="protein sequence ID" value="ORY32020.1"/>
    <property type="molecule type" value="Genomic_DNA"/>
</dbReference>
<dbReference type="GO" id="GO:0030170">
    <property type="term" value="F:pyridoxal phosphate binding"/>
    <property type="evidence" value="ECO:0007669"/>
    <property type="project" value="InterPro"/>
</dbReference>
<dbReference type="InterPro" id="IPR015421">
    <property type="entry name" value="PyrdxlP-dep_Trfase_major"/>
</dbReference>
<evidence type="ECO:0000256" key="3">
    <source>
        <dbReference type="RuleBase" id="RU003560"/>
    </source>
</evidence>
<dbReference type="Gene3D" id="3.90.1150.10">
    <property type="entry name" value="Aspartate Aminotransferase, domain 1"/>
    <property type="match status" value="1"/>
</dbReference>
<keyword evidence="2 3" id="KW-0663">Pyridoxal phosphate</keyword>
<evidence type="ECO:0000256" key="2">
    <source>
        <dbReference type="ARBA" id="ARBA00022898"/>
    </source>
</evidence>
<dbReference type="InParanoid" id="A0A1Y2BBW5"/>
<dbReference type="Proteomes" id="UP000193986">
    <property type="component" value="Unassembled WGS sequence"/>
</dbReference>
<dbReference type="OrthoDB" id="425114at2759"/>
<dbReference type="PANTHER" id="PTHR43713:SF3">
    <property type="entry name" value="GLUTAMATE-1-SEMIALDEHYDE 2,1-AMINOMUTASE 1, CHLOROPLASTIC-RELATED"/>
    <property type="match status" value="1"/>
</dbReference>
<dbReference type="Gene3D" id="3.40.640.10">
    <property type="entry name" value="Type I PLP-dependent aspartate aminotransferase-like (Major domain)"/>
    <property type="match status" value="1"/>
</dbReference>
<evidence type="ECO:0000313" key="4">
    <source>
        <dbReference type="EMBL" id="ORY32020.1"/>
    </source>
</evidence>